<dbReference type="Gene3D" id="3.20.20.450">
    <property type="entry name" value="EAL domain"/>
    <property type="match status" value="1"/>
</dbReference>
<dbReference type="PANTHER" id="PTHR33121:SF71">
    <property type="entry name" value="OXYGEN SENSOR PROTEIN DOSP"/>
    <property type="match status" value="1"/>
</dbReference>
<feature type="domain" description="GGDEF" evidence="2">
    <location>
        <begin position="324"/>
        <end position="446"/>
    </location>
</feature>
<dbReference type="SUPFAM" id="SSF55073">
    <property type="entry name" value="Nucleotide cyclase"/>
    <property type="match status" value="1"/>
</dbReference>
<evidence type="ECO:0000259" key="2">
    <source>
        <dbReference type="PROSITE" id="PS50887"/>
    </source>
</evidence>
<dbReference type="SUPFAM" id="SSF55781">
    <property type="entry name" value="GAF domain-like"/>
    <property type="match status" value="1"/>
</dbReference>
<dbReference type="CDD" id="cd01949">
    <property type="entry name" value="GGDEF"/>
    <property type="match status" value="1"/>
</dbReference>
<accession>A0A6N3FSX4</accession>
<dbReference type="Gene3D" id="3.30.70.270">
    <property type="match status" value="1"/>
</dbReference>
<sequence>MNKKDFAWLIMCSRKTIAYVADMDSYELKFLSPAAMELCGLTAPEEYLNQKCFELIQGLDAPCAFCTNRKLRTDAPYKWEFYNQHLKCWASIEDSLIEIDGHPYRLEVIRDISKDKAKIDSILNQLTMEEMLVKCIELLAYENDADVAIDRFLETVGDFYAADRTYIFEYDFEQDCANNTYEWCQPHISSEKDNLQQLPLELLADWGAKFERHGFFYINSVREDYAQDSPEYNILNQQGIQSVAAAPFIQDGRITGFLGVDNPSANTRDWTLLRSVSTFVIDELKKRRLLLDLEYASYRDLLTGLSNRNYYQKFLDGLKLSPPDSLGIVYIDINGLKAANDGYGHQYGDYIITQSAMILKRFFPDCAFRIGGDEFIALSIDCAQASFEQKVADVKAAFDQDKNVDVSIGSLWKQGEYNIENEIILADELMYSEKQKYYDTILREGRGSRTGQAAHLLQSIQNHQFTVVYQPQVELATGKIVGVEALIRKKGPGGKLITPDHFIPRYEREGIIRHIDLYVFEVLCAQLKKWHDRGDRLRGSVNFSRVTLMETNIVKTLQNVCGQYGVAPEDVTVEITESVSKVENAALNALINTFHAAGFSISLDDFGTAYSNLSILGELDFTELKIDKSMLQDLTGNKKKQALVKNVILICKDFGNIISLAEGIESEEQYALLLKYHCLLGQGYYFSKPLSEKVFNSYYRTKKTFRAPAYPH</sequence>
<dbReference type="EC" id="3.1.4.52" evidence="3"/>
<gene>
    <name evidence="3" type="primary">gmr_1</name>
    <name evidence="3" type="ORF">ELLFYP34_00562</name>
</gene>
<dbReference type="InterPro" id="IPR029016">
    <property type="entry name" value="GAF-like_dom_sf"/>
</dbReference>
<dbReference type="Pfam" id="PF00990">
    <property type="entry name" value="GGDEF"/>
    <property type="match status" value="1"/>
</dbReference>
<dbReference type="Pfam" id="PF00563">
    <property type="entry name" value="EAL"/>
    <property type="match status" value="1"/>
</dbReference>
<dbReference type="InterPro" id="IPR035919">
    <property type="entry name" value="EAL_sf"/>
</dbReference>
<protein>
    <submittedName>
        <fullName evidence="3">Cyclic di-GMP phosphodiesterase Gmr</fullName>
        <ecNumber evidence="3">3.1.4.52</ecNumber>
    </submittedName>
</protein>
<name>A0A6N3FSX4_EUBLI</name>
<dbReference type="InterPro" id="IPR000160">
    <property type="entry name" value="GGDEF_dom"/>
</dbReference>
<dbReference type="InterPro" id="IPR050706">
    <property type="entry name" value="Cyclic-di-GMP_PDE-like"/>
</dbReference>
<dbReference type="EMBL" id="CACRTR010000012">
    <property type="protein sequence ID" value="VYU55061.1"/>
    <property type="molecule type" value="Genomic_DNA"/>
</dbReference>
<reference evidence="3" key="1">
    <citation type="submission" date="2019-11" db="EMBL/GenBank/DDBJ databases">
        <authorList>
            <person name="Feng L."/>
        </authorList>
    </citation>
    <scope>NUCLEOTIDE SEQUENCE</scope>
    <source>
        <strain evidence="3">ElimosumLFYP34</strain>
    </source>
</reference>
<evidence type="ECO:0000259" key="1">
    <source>
        <dbReference type="PROSITE" id="PS50883"/>
    </source>
</evidence>
<dbReference type="SMART" id="SM00052">
    <property type="entry name" value="EAL"/>
    <property type="match status" value="1"/>
</dbReference>
<evidence type="ECO:0000313" key="3">
    <source>
        <dbReference type="EMBL" id="VYU55061.1"/>
    </source>
</evidence>
<feature type="domain" description="EAL" evidence="1">
    <location>
        <begin position="449"/>
        <end position="703"/>
    </location>
</feature>
<organism evidence="3">
    <name type="scientific">Eubacterium limosum</name>
    <dbReference type="NCBI Taxonomy" id="1736"/>
    <lineage>
        <taxon>Bacteria</taxon>
        <taxon>Bacillati</taxon>
        <taxon>Bacillota</taxon>
        <taxon>Clostridia</taxon>
        <taxon>Eubacteriales</taxon>
        <taxon>Eubacteriaceae</taxon>
        <taxon>Eubacterium</taxon>
    </lineage>
</organism>
<keyword evidence="3" id="KW-0378">Hydrolase</keyword>
<dbReference type="Gene3D" id="3.30.450.40">
    <property type="match status" value="1"/>
</dbReference>
<dbReference type="NCBIfam" id="TIGR00254">
    <property type="entry name" value="GGDEF"/>
    <property type="match status" value="1"/>
</dbReference>
<dbReference type="InterPro" id="IPR029787">
    <property type="entry name" value="Nucleotide_cyclase"/>
</dbReference>
<dbReference type="PANTHER" id="PTHR33121">
    <property type="entry name" value="CYCLIC DI-GMP PHOSPHODIESTERASE PDEF"/>
    <property type="match status" value="1"/>
</dbReference>
<dbReference type="SMART" id="SM00267">
    <property type="entry name" value="GGDEF"/>
    <property type="match status" value="1"/>
</dbReference>
<dbReference type="CDD" id="cd01948">
    <property type="entry name" value="EAL"/>
    <property type="match status" value="1"/>
</dbReference>
<dbReference type="InterPro" id="IPR043128">
    <property type="entry name" value="Rev_trsase/Diguanyl_cyclase"/>
</dbReference>
<dbReference type="GO" id="GO:0071111">
    <property type="term" value="F:cyclic-guanylate-specific phosphodiesterase activity"/>
    <property type="evidence" value="ECO:0007669"/>
    <property type="project" value="UniProtKB-EC"/>
</dbReference>
<proteinExistence type="predicted"/>
<dbReference type="AlphaFoldDB" id="A0A6N3FSX4"/>
<dbReference type="SUPFAM" id="SSF141868">
    <property type="entry name" value="EAL domain-like"/>
    <property type="match status" value="1"/>
</dbReference>
<dbReference type="PROSITE" id="PS50887">
    <property type="entry name" value="GGDEF"/>
    <property type="match status" value="1"/>
</dbReference>
<dbReference type="InterPro" id="IPR001633">
    <property type="entry name" value="EAL_dom"/>
</dbReference>
<dbReference type="PROSITE" id="PS50883">
    <property type="entry name" value="EAL"/>
    <property type="match status" value="1"/>
</dbReference>